<evidence type="ECO:0000313" key="1">
    <source>
        <dbReference type="EMBL" id="VDN27262.1"/>
    </source>
</evidence>
<evidence type="ECO:0008006" key="3">
    <source>
        <dbReference type="Google" id="ProtNLM"/>
    </source>
</evidence>
<keyword evidence="2" id="KW-1185">Reference proteome</keyword>
<proteinExistence type="predicted"/>
<evidence type="ECO:0000313" key="2">
    <source>
        <dbReference type="Proteomes" id="UP000281553"/>
    </source>
</evidence>
<protein>
    <recommendedName>
        <fullName evidence="3">Protein kinase domain-containing protein</fullName>
    </recommendedName>
</protein>
<sequence length="138" mass="15210">MDPNKRPGQAYNEGASANNNITSSGYKLPVDAKWEVRRECVHLGHRIGAGAFGVVFVGSVKDGTRVLPGLRRRTLQRGEPMNEREPAVESAEVTVAVKTLRELEKTVLTLITDMSLELNAGQVGTRYAFKEALHTRHL</sequence>
<gene>
    <name evidence="1" type="ORF">DILT_LOCUS14974</name>
</gene>
<accession>A0A3P7Q5U1</accession>
<dbReference type="Proteomes" id="UP000281553">
    <property type="component" value="Unassembled WGS sequence"/>
</dbReference>
<dbReference type="EMBL" id="UYRU01076724">
    <property type="protein sequence ID" value="VDN27262.1"/>
    <property type="molecule type" value="Genomic_DNA"/>
</dbReference>
<organism evidence="1 2">
    <name type="scientific">Dibothriocephalus latus</name>
    <name type="common">Fish tapeworm</name>
    <name type="synonym">Diphyllobothrium latum</name>
    <dbReference type="NCBI Taxonomy" id="60516"/>
    <lineage>
        <taxon>Eukaryota</taxon>
        <taxon>Metazoa</taxon>
        <taxon>Spiralia</taxon>
        <taxon>Lophotrochozoa</taxon>
        <taxon>Platyhelminthes</taxon>
        <taxon>Cestoda</taxon>
        <taxon>Eucestoda</taxon>
        <taxon>Diphyllobothriidea</taxon>
        <taxon>Diphyllobothriidae</taxon>
        <taxon>Dibothriocephalus</taxon>
    </lineage>
</organism>
<dbReference type="AlphaFoldDB" id="A0A3P7Q5U1"/>
<reference evidence="1 2" key="1">
    <citation type="submission" date="2018-11" db="EMBL/GenBank/DDBJ databases">
        <authorList>
            <consortium name="Pathogen Informatics"/>
        </authorList>
    </citation>
    <scope>NUCLEOTIDE SEQUENCE [LARGE SCALE GENOMIC DNA]</scope>
</reference>
<dbReference type="Gene3D" id="3.30.200.20">
    <property type="entry name" value="Phosphorylase Kinase, domain 1"/>
    <property type="match status" value="1"/>
</dbReference>
<name>A0A3P7Q5U1_DIBLA</name>